<dbReference type="KEGG" id="mcad:Pan265_01850"/>
<evidence type="ECO:0008006" key="3">
    <source>
        <dbReference type="Google" id="ProtNLM"/>
    </source>
</evidence>
<dbReference type="Proteomes" id="UP000320386">
    <property type="component" value="Chromosome"/>
</dbReference>
<dbReference type="Gene3D" id="2.30.42.10">
    <property type="match status" value="1"/>
</dbReference>
<reference evidence="1 2" key="1">
    <citation type="submission" date="2019-02" db="EMBL/GenBank/DDBJ databases">
        <title>Deep-cultivation of Planctomycetes and their phenomic and genomic characterization uncovers novel biology.</title>
        <authorList>
            <person name="Wiegand S."/>
            <person name="Jogler M."/>
            <person name="Boedeker C."/>
            <person name="Pinto D."/>
            <person name="Vollmers J."/>
            <person name="Rivas-Marin E."/>
            <person name="Kohn T."/>
            <person name="Peeters S.H."/>
            <person name="Heuer A."/>
            <person name="Rast P."/>
            <person name="Oberbeckmann S."/>
            <person name="Bunk B."/>
            <person name="Jeske O."/>
            <person name="Meyerdierks A."/>
            <person name="Storesund J.E."/>
            <person name="Kallscheuer N."/>
            <person name="Luecker S."/>
            <person name="Lage O.M."/>
            <person name="Pohl T."/>
            <person name="Merkel B.J."/>
            <person name="Hornburger P."/>
            <person name="Mueller R.-W."/>
            <person name="Bruemmer F."/>
            <person name="Labrenz M."/>
            <person name="Spormann A.M."/>
            <person name="Op den Camp H."/>
            <person name="Overmann J."/>
            <person name="Amann R."/>
            <person name="Jetten M.S.M."/>
            <person name="Mascher T."/>
            <person name="Medema M.H."/>
            <person name="Devos D.P."/>
            <person name="Kaster A.-K."/>
            <person name="Ovreas L."/>
            <person name="Rohde M."/>
            <person name="Galperin M.Y."/>
            <person name="Jogler C."/>
        </authorList>
    </citation>
    <scope>NUCLEOTIDE SEQUENCE [LARGE SCALE GENOMIC DNA]</scope>
    <source>
        <strain evidence="1 2">Pan265</strain>
    </source>
</reference>
<proteinExistence type="predicted"/>
<dbReference type="EMBL" id="CP036280">
    <property type="protein sequence ID" value="QDU70359.1"/>
    <property type="molecule type" value="Genomic_DNA"/>
</dbReference>
<dbReference type="RefSeq" id="WP_145444401.1">
    <property type="nucleotide sequence ID" value="NZ_CP036280.1"/>
</dbReference>
<dbReference type="AlphaFoldDB" id="A0A518BTS6"/>
<organism evidence="1 2">
    <name type="scientific">Mucisphaera calidilacus</name>
    <dbReference type="NCBI Taxonomy" id="2527982"/>
    <lineage>
        <taxon>Bacteria</taxon>
        <taxon>Pseudomonadati</taxon>
        <taxon>Planctomycetota</taxon>
        <taxon>Phycisphaerae</taxon>
        <taxon>Phycisphaerales</taxon>
        <taxon>Phycisphaeraceae</taxon>
        <taxon>Mucisphaera</taxon>
    </lineage>
</organism>
<name>A0A518BTS6_9BACT</name>
<dbReference type="SUPFAM" id="SSF50156">
    <property type="entry name" value="PDZ domain-like"/>
    <property type="match status" value="1"/>
</dbReference>
<dbReference type="OrthoDB" id="10002927at2"/>
<evidence type="ECO:0000313" key="2">
    <source>
        <dbReference type="Proteomes" id="UP000320386"/>
    </source>
</evidence>
<dbReference type="InterPro" id="IPR036034">
    <property type="entry name" value="PDZ_sf"/>
</dbReference>
<accession>A0A518BTS6</accession>
<evidence type="ECO:0000313" key="1">
    <source>
        <dbReference type="EMBL" id="QDU70359.1"/>
    </source>
</evidence>
<protein>
    <recommendedName>
        <fullName evidence="3">PDZ domain-containing protein</fullName>
    </recommendedName>
</protein>
<gene>
    <name evidence="1" type="ORF">Pan265_01850</name>
</gene>
<sequence length="235" mass="25804">MLVPLCVSPADALPLQDGTPEADPLVMLESEDWAERDAATHRLLADHTLTAEAVREACVGASLEAQQRLMTVARHHFLRQVVGERFPNEGQGAVGIVQRDEGLLEVEGTPRASIAVIRTLPGFPAYETLRLNDRIVQVNGDWLDTSEPVETIRQASQQTTPGRMLSFAVIRDGVMIECKVGALPLAALRTLYQPGPYTLVQELDDAWMELREKLLPPDSPLLDTSSGLDLRPHSD</sequence>
<keyword evidence="2" id="KW-1185">Reference proteome</keyword>